<evidence type="ECO:0000256" key="2">
    <source>
        <dbReference type="ARBA" id="ARBA00023012"/>
    </source>
</evidence>
<sequence length="129" mass="14271">MDKKKSILIVEDDLVAARAYQKFLEEAGYEVGCALDGEEGLAMAKNGYDCILLDIVLPKKDGWQVLRELKNHDGTKHTSVVICTVLDGDHNRAKAKELGADGFVNKFNDEVLQEVENVLRGGAFEEVFS</sequence>
<dbReference type="Pfam" id="PF00072">
    <property type="entry name" value="Response_reg"/>
    <property type="match status" value="1"/>
</dbReference>
<dbReference type="SMART" id="SM00448">
    <property type="entry name" value="REC"/>
    <property type="match status" value="1"/>
</dbReference>
<dbReference type="InterPro" id="IPR001789">
    <property type="entry name" value="Sig_transdc_resp-reg_receiver"/>
</dbReference>
<accession>A0A1F5G0P1</accession>
<dbReference type="PROSITE" id="PS50110">
    <property type="entry name" value="RESPONSE_REGULATORY"/>
    <property type="match status" value="1"/>
</dbReference>
<dbReference type="InterPro" id="IPR011006">
    <property type="entry name" value="CheY-like_superfamily"/>
</dbReference>
<evidence type="ECO:0000313" key="6">
    <source>
        <dbReference type="Proteomes" id="UP000177069"/>
    </source>
</evidence>
<evidence type="ECO:0000259" key="4">
    <source>
        <dbReference type="PROSITE" id="PS50110"/>
    </source>
</evidence>
<organism evidence="5 6">
    <name type="scientific">Candidatus Curtissbacteria bacterium RIFCSPHIGHO2_01_FULL_41_13</name>
    <dbReference type="NCBI Taxonomy" id="1797745"/>
    <lineage>
        <taxon>Bacteria</taxon>
        <taxon>Candidatus Curtissiibacteriota</taxon>
    </lineage>
</organism>
<evidence type="ECO:0000256" key="3">
    <source>
        <dbReference type="PROSITE-ProRule" id="PRU00169"/>
    </source>
</evidence>
<keyword evidence="1 3" id="KW-0597">Phosphoprotein</keyword>
<dbReference type="SUPFAM" id="SSF52172">
    <property type="entry name" value="CheY-like"/>
    <property type="match status" value="1"/>
</dbReference>
<dbReference type="Proteomes" id="UP000177069">
    <property type="component" value="Unassembled WGS sequence"/>
</dbReference>
<reference evidence="5 6" key="1">
    <citation type="journal article" date="2016" name="Nat. Commun.">
        <title>Thousands of microbial genomes shed light on interconnected biogeochemical processes in an aquifer system.</title>
        <authorList>
            <person name="Anantharaman K."/>
            <person name="Brown C.T."/>
            <person name="Hug L.A."/>
            <person name="Sharon I."/>
            <person name="Castelle C.J."/>
            <person name="Probst A.J."/>
            <person name="Thomas B.C."/>
            <person name="Singh A."/>
            <person name="Wilkins M.J."/>
            <person name="Karaoz U."/>
            <person name="Brodie E.L."/>
            <person name="Williams K.H."/>
            <person name="Hubbard S.S."/>
            <person name="Banfield J.F."/>
        </authorList>
    </citation>
    <scope>NUCLEOTIDE SEQUENCE [LARGE SCALE GENOMIC DNA]</scope>
</reference>
<dbReference type="EMBL" id="MFBA01000027">
    <property type="protein sequence ID" value="OGD85426.1"/>
    <property type="molecule type" value="Genomic_DNA"/>
</dbReference>
<dbReference type="Gene3D" id="3.40.50.2300">
    <property type="match status" value="1"/>
</dbReference>
<dbReference type="PANTHER" id="PTHR44591:SF14">
    <property type="entry name" value="PROTEIN PILG"/>
    <property type="match status" value="1"/>
</dbReference>
<feature type="modified residue" description="4-aspartylphosphate" evidence="3">
    <location>
        <position position="54"/>
    </location>
</feature>
<feature type="domain" description="Response regulatory" evidence="4">
    <location>
        <begin position="6"/>
        <end position="121"/>
    </location>
</feature>
<gene>
    <name evidence="5" type="ORF">A2696_03045</name>
</gene>
<protein>
    <recommendedName>
        <fullName evidence="4">Response regulatory domain-containing protein</fullName>
    </recommendedName>
</protein>
<dbReference type="AlphaFoldDB" id="A0A1F5G0P1"/>
<dbReference type="GO" id="GO:0000160">
    <property type="term" value="P:phosphorelay signal transduction system"/>
    <property type="evidence" value="ECO:0007669"/>
    <property type="project" value="UniProtKB-KW"/>
</dbReference>
<dbReference type="InterPro" id="IPR050595">
    <property type="entry name" value="Bact_response_regulator"/>
</dbReference>
<evidence type="ECO:0000313" key="5">
    <source>
        <dbReference type="EMBL" id="OGD85426.1"/>
    </source>
</evidence>
<proteinExistence type="predicted"/>
<comment type="caution">
    <text evidence="5">The sequence shown here is derived from an EMBL/GenBank/DDBJ whole genome shotgun (WGS) entry which is preliminary data.</text>
</comment>
<evidence type="ECO:0000256" key="1">
    <source>
        <dbReference type="ARBA" id="ARBA00022553"/>
    </source>
</evidence>
<dbReference type="PANTHER" id="PTHR44591">
    <property type="entry name" value="STRESS RESPONSE REGULATOR PROTEIN 1"/>
    <property type="match status" value="1"/>
</dbReference>
<name>A0A1F5G0P1_9BACT</name>
<keyword evidence="2" id="KW-0902">Two-component regulatory system</keyword>